<dbReference type="Pfam" id="PF12146">
    <property type="entry name" value="Hydrolase_4"/>
    <property type="match status" value="1"/>
</dbReference>
<evidence type="ECO:0000313" key="3">
    <source>
        <dbReference type="EMBL" id="GLI61812.1"/>
    </source>
</evidence>
<accession>A0ABQ5RW44</accession>
<keyword evidence="1" id="KW-0378">Hydrolase</keyword>
<protein>
    <recommendedName>
        <fullName evidence="2">Serine aminopeptidase S33 domain-containing protein</fullName>
    </recommendedName>
</protein>
<sequence>MPYKTWGHNADHPIRRLSSDLCCRMHLGTHLVMRLRLAGRSACPPLLKGPASCCIRYSSILHSAPEAFSSGAACKMGEYRSSGSSSRKGQNQDLHCDLDSELDDSDRLDIELLPLRWLSMDGHEAASVAYRHYLPVAPSSPPPLPSPRSPPPPLLTPSCLSLDTSTQVFLTAAAAASTSVDATGGASASSDNATDGSPDVCVFYCNGLKSHMTGAKVRRVLNIAATCNCEFLCFDYTGFGASTGRQFQMCGLRDWIDDAAGLMTRVMRARKVVLIGSSIGGWVALRLAQLTAQASEVFTAAGIRNDSVLTTTAGLTTFGSLPANNSVDNNTSTNTSMSSHSGNPAFPAHSGGGAPVAGSPVLMKTRSGIESPGGRGTQYHCGATLRPTIASLLLIAPAVDISEVRWAALTEAQQRAVTYDNGLVSLGSPYRLDGGDLVGLSYFLQGRRNLLHCPEARMEPLVPGVSHLRPLAKVSQPQGHNPRLEAAEEASLPATNIKETFMPLKAAEGRGFMAQNAMVASPQLPSPICPGGGEQGIADSMEIGVPVGVPVVILHGSDDEVVPIQHAEVLVEALNCSRPRSALAPASFTLSPERCEAATSVAGLALGTSEVAQSSTVAASSAGSGARSCNLVREVISINAEAGSGSSQSTHGNLKRMSGAAQSVHASLHVLMGGDHRSSSPEGLRMLQGSLSLLIAEARRAETGAGRNTV</sequence>
<dbReference type="InterPro" id="IPR052382">
    <property type="entry name" value="ABHD10_acyl-thioesterase"/>
</dbReference>
<feature type="domain" description="Serine aminopeptidase S33" evidence="2">
    <location>
        <begin position="197"/>
        <end position="306"/>
    </location>
</feature>
<organism evidence="3 4">
    <name type="scientific">Volvox africanus</name>
    <dbReference type="NCBI Taxonomy" id="51714"/>
    <lineage>
        <taxon>Eukaryota</taxon>
        <taxon>Viridiplantae</taxon>
        <taxon>Chlorophyta</taxon>
        <taxon>core chlorophytes</taxon>
        <taxon>Chlorophyceae</taxon>
        <taxon>CS clade</taxon>
        <taxon>Chlamydomonadales</taxon>
        <taxon>Volvocaceae</taxon>
        <taxon>Volvox</taxon>
    </lineage>
</organism>
<dbReference type="InterPro" id="IPR029058">
    <property type="entry name" value="AB_hydrolase_fold"/>
</dbReference>
<gene>
    <name evidence="3" type="ORF">VaNZ11_004319</name>
</gene>
<dbReference type="PANTHER" id="PTHR16138:SF7">
    <property type="entry name" value="PALMITOYL-PROTEIN THIOESTERASE ABHD10, MITOCHONDRIAL"/>
    <property type="match status" value="1"/>
</dbReference>
<dbReference type="PANTHER" id="PTHR16138">
    <property type="entry name" value="MYCOPHENOLIC ACID ACYL-GLUCURONIDE ESTERASE, MITOCHONDRIAL"/>
    <property type="match status" value="1"/>
</dbReference>
<dbReference type="InterPro" id="IPR022742">
    <property type="entry name" value="Hydrolase_4"/>
</dbReference>
<dbReference type="Proteomes" id="UP001165090">
    <property type="component" value="Unassembled WGS sequence"/>
</dbReference>
<comment type="caution">
    <text evidence="3">The sequence shown here is derived from an EMBL/GenBank/DDBJ whole genome shotgun (WGS) entry which is preliminary data.</text>
</comment>
<evidence type="ECO:0000259" key="2">
    <source>
        <dbReference type="Pfam" id="PF12146"/>
    </source>
</evidence>
<reference evidence="3 4" key="1">
    <citation type="journal article" date="2023" name="IScience">
        <title>Expanded male sex-determining region conserved during the evolution of homothallism in the green alga Volvox.</title>
        <authorList>
            <person name="Yamamoto K."/>
            <person name="Matsuzaki R."/>
            <person name="Mahakham W."/>
            <person name="Heman W."/>
            <person name="Sekimoto H."/>
            <person name="Kawachi M."/>
            <person name="Minakuchi Y."/>
            <person name="Toyoda A."/>
            <person name="Nozaki H."/>
        </authorList>
    </citation>
    <scope>NUCLEOTIDE SEQUENCE [LARGE SCALE GENOMIC DNA]</scope>
    <source>
        <strain evidence="3 4">NIES-4468</strain>
    </source>
</reference>
<evidence type="ECO:0000256" key="1">
    <source>
        <dbReference type="ARBA" id="ARBA00022801"/>
    </source>
</evidence>
<dbReference type="EMBL" id="BSDZ01000011">
    <property type="protein sequence ID" value="GLI61812.1"/>
    <property type="molecule type" value="Genomic_DNA"/>
</dbReference>
<name>A0ABQ5RW44_9CHLO</name>
<dbReference type="Gene3D" id="3.40.50.1820">
    <property type="entry name" value="alpha/beta hydrolase"/>
    <property type="match status" value="1"/>
</dbReference>
<evidence type="ECO:0000313" key="4">
    <source>
        <dbReference type="Proteomes" id="UP001165090"/>
    </source>
</evidence>
<proteinExistence type="predicted"/>
<dbReference type="SUPFAM" id="SSF53474">
    <property type="entry name" value="alpha/beta-Hydrolases"/>
    <property type="match status" value="1"/>
</dbReference>
<keyword evidence="4" id="KW-1185">Reference proteome</keyword>